<evidence type="ECO:0000256" key="1">
    <source>
        <dbReference type="ARBA" id="ARBA00022723"/>
    </source>
</evidence>
<keyword evidence="1" id="KW-0479">Metal-binding</keyword>
<dbReference type="SMART" id="SM00249">
    <property type="entry name" value="PHD"/>
    <property type="match status" value="2"/>
</dbReference>
<dbReference type="PANTHER" id="PTHR46235:SF3">
    <property type="entry name" value="PHD FINGER-CONTAINING PROTEIN DDB_G0268158"/>
    <property type="match status" value="1"/>
</dbReference>
<dbReference type="EMBL" id="PKPP01004615">
    <property type="protein sequence ID" value="PWA63551.1"/>
    <property type="molecule type" value="Genomic_DNA"/>
</dbReference>
<protein>
    <submittedName>
        <fullName evidence="6">Zinc finger, PHD-type</fullName>
    </submittedName>
</protein>
<dbReference type="Pfam" id="PF23004">
    <property type="entry name" value="PHDvar_NSD"/>
    <property type="match status" value="1"/>
</dbReference>
<proteinExistence type="predicted"/>
<evidence type="ECO:0000256" key="3">
    <source>
        <dbReference type="ARBA" id="ARBA00022771"/>
    </source>
</evidence>
<gene>
    <name evidence="6" type="ORF">CTI12_AA354470</name>
</gene>
<dbReference type="Proteomes" id="UP000245207">
    <property type="component" value="Unassembled WGS sequence"/>
</dbReference>
<keyword evidence="3" id="KW-0863">Zinc-finger</keyword>
<dbReference type="AlphaFoldDB" id="A0A2U1MQK1"/>
<name>A0A2U1MQK1_ARTAN</name>
<dbReference type="CDD" id="cd15565">
    <property type="entry name" value="PHD2_NSD"/>
    <property type="match status" value="1"/>
</dbReference>
<keyword evidence="7" id="KW-1185">Reference proteome</keyword>
<dbReference type="InterPro" id="IPR055197">
    <property type="entry name" value="PHDvar_NSD"/>
</dbReference>
<dbReference type="PANTHER" id="PTHR46235">
    <property type="entry name" value="PHD FINGER-CONTAINING PROTEIN DDB_G0268158"/>
    <property type="match status" value="1"/>
</dbReference>
<evidence type="ECO:0000256" key="4">
    <source>
        <dbReference type="ARBA" id="ARBA00022833"/>
    </source>
</evidence>
<sequence length="278" mass="31496">MMKQLPALSSFYVFLMNCGIHCSCEGKCFRSFHATKESAGAQDSNCDSLCLPEALMAPYKCENCRYNLHQCFVCGELGSSDESSNTEVFQCSAATCGHFYHPKCVAKLLQKDNEAEPQVLERKIAGGYPFICPAHKCAVCKQIENENVEDFQFAVCCRCPTSYHRKCLPRNIKFDDEGDNDAVTRAWNGLLPKSRALMYCKKHKIINGLGTPARRLKVRNILHSKRDQRSETPKNKKKADDDLPINFLMKKMNLNKKKDDDDDDLPINFQMKKMNLGG</sequence>
<keyword evidence="4" id="KW-0862">Zinc</keyword>
<accession>A0A2U1MQK1</accession>
<reference evidence="6 7" key="1">
    <citation type="journal article" date="2018" name="Mol. Plant">
        <title>The genome of Artemisia annua provides insight into the evolution of Asteraceae family and artemisinin biosynthesis.</title>
        <authorList>
            <person name="Shen Q."/>
            <person name="Zhang L."/>
            <person name="Liao Z."/>
            <person name="Wang S."/>
            <person name="Yan T."/>
            <person name="Shi P."/>
            <person name="Liu M."/>
            <person name="Fu X."/>
            <person name="Pan Q."/>
            <person name="Wang Y."/>
            <person name="Lv Z."/>
            <person name="Lu X."/>
            <person name="Zhang F."/>
            <person name="Jiang W."/>
            <person name="Ma Y."/>
            <person name="Chen M."/>
            <person name="Hao X."/>
            <person name="Li L."/>
            <person name="Tang Y."/>
            <person name="Lv G."/>
            <person name="Zhou Y."/>
            <person name="Sun X."/>
            <person name="Brodelius P.E."/>
            <person name="Rose J.K.C."/>
            <person name="Tang K."/>
        </authorList>
    </citation>
    <scope>NUCLEOTIDE SEQUENCE [LARGE SCALE GENOMIC DNA]</scope>
    <source>
        <strain evidence="7">cv. Huhao1</strain>
        <tissue evidence="6">Leaf</tissue>
    </source>
</reference>
<dbReference type="Gene3D" id="3.30.40.10">
    <property type="entry name" value="Zinc/RING finger domain, C3HC4 (zinc finger)"/>
    <property type="match status" value="1"/>
</dbReference>
<evidence type="ECO:0000313" key="6">
    <source>
        <dbReference type="EMBL" id="PWA63551.1"/>
    </source>
</evidence>
<evidence type="ECO:0000259" key="5">
    <source>
        <dbReference type="SMART" id="SM00249"/>
    </source>
</evidence>
<dbReference type="GO" id="GO:0006338">
    <property type="term" value="P:chromatin remodeling"/>
    <property type="evidence" value="ECO:0007669"/>
    <property type="project" value="UniProtKB-ARBA"/>
</dbReference>
<dbReference type="InterPro" id="IPR055198">
    <property type="entry name" value="NSD_PHD"/>
</dbReference>
<keyword evidence="2" id="KW-0677">Repeat</keyword>
<comment type="caution">
    <text evidence="6">The sequence shown here is derived from an EMBL/GenBank/DDBJ whole genome shotgun (WGS) entry which is preliminary data.</text>
</comment>
<evidence type="ECO:0000256" key="2">
    <source>
        <dbReference type="ARBA" id="ARBA00022737"/>
    </source>
</evidence>
<dbReference type="OrthoDB" id="21264at2759"/>
<feature type="domain" description="Zinc finger PHD-type" evidence="5">
    <location>
        <begin position="70"/>
        <end position="136"/>
    </location>
</feature>
<dbReference type="STRING" id="35608.A0A2U1MQK1"/>
<feature type="domain" description="Zinc finger PHD-type" evidence="5">
    <location>
        <begin position="137"/>
        <end position="204"/>
    </location>
</feature>
<dbReference type="InterPro" id="IPR001965">
    <property type="entry name" value="Znf_PHD"/>
</dbReference>
<dbReference type="InterPro" id="IPR013083">
    <property type="entry name" value="Znf_RING/FYVE/PHD"/>
</dbReference>
<dbReference type="GO" id="GO:0008270">
    <property type="term" value="F:zinc ion binding"/>
    <property type="evidence" value="ECO:0007669"/>
    <property type="project" value="UniProtKB-KW"/>
</dbReference>
<dbReference type="Pfam" id="PF22908">
    <property type="entry name" value="PHD_NSD"/>
    <property type="match status" value="1"/>
</dbReference>
<evidence type="ECO:0000313" key="7">
    <source>
        <dbReference type="Proteomes" id="UP000245207"/>
    </source>
</evidence>
<organism evidence="6 7">
    <name type="scientific">Artemisia annua</name>
    <name type="common">Sweet wormwood</name>
    <dbReference type="NCBI Taxonomy" id="35608"/>
    <lineage>
        <taxon>Eukaryota</taxon>
        <taxon>Viridiplantae</taxon>
        <taxon>Streptophyta</taxon>
        <taxon>Embryophyta</taxon>
        <taxon>Tracheophyta</taxon>
        <taxon>Spermatophyta</taxon>
        <taxon>Magnoliopsida</taxon>
        <taxon>eudicotyledons</taxon>
        <taxon>Gunneridae</taxon>
        <taxon>Pentapetalae</taxon>
        <taxon>asterids</taxon>
        <taxon>campanulids</taxon>
        <taxon>Asterales</taxon>
        <taxon>Asteraceae</taxon>
        <taxon>Asteroideae</taxon>
        <taxon>Anthemideae</taxon>
        <taxon>Artemisiinae</taxon>
        <taxon>Artemisia</taxon>
    </lineage>
</organism>